<evidence type="ECO:0000256" key="2">
    <source>
        <dbReference type="ARBA" id="ARBA00022448"/>
    </source>
</evidence>
<evidence type="ECO:0000256" key="1">
    <source>
        <dbReference type="ARBA" id="ARBA00004141"/>
    </source>
</evidence>
<keyword evidence="4 6" id="KW-1133">Transmembrane helix</keyword>
<feature type="transmembrane region" description="Helical" evidence="6">
    <location>
        <begin position="199"/>
        <end position="218"/>
    </location>
</feature>
<keyword evidence="5 6" id="KW-0472">Membrane</keyword>
<evidence type="ECO:0000256" key="6">
    <source>
        <dbReference type="SAM" id="Phobius"/>
    </source>
</evidence>
<feature type="transmembrane region" description="Helical" evidence="6">
    <location>
        <begin position="105"/>
        <end position="130"/>
    </location>
</feature>
<evidence type="ECO:0000256" key="5">
    <source>
        <dbReference type="ARBA" id="ARBA00023136"/>
    </source>
</evidence>
<feature type="transmembrane region" description="Helical" evidence="6">
    <location>
        <begin position="333"/>
        <end position="351"/>
    </location>
</feature>
<accession>A0A8F5VJU9</accession>
<dbReference type="PANTHER" id="PTHR42718:SF9">
    <property type="entry name" value="MAJOR FACILITATOR SUPERFAMILY MULTIDRUG TRANSPORTER MFSC"/>
    <property type="match status" value="1"/>
</dbReference>
<dbReference type="Pfam" id="PF07690">
    <property type="entry name" value="MFS_1"/>
    <property type="match status" value="1"/>
</dbReference>
<feature type="transmembrane region" description="Helical" evidence="6">
    <location>
        <begin position="397"/>
        <end position="420"/>
    </location>
</feature>
<feature type="transmembrane region" description="Helical" evidence="6">
    <location>
        <begin position="49"/>
        <end position="68"/>
    </location>
</feature>
<dbReference type="InterPro" id="IPR011701">
    <property type="entry name" value="MFS"/>
</dbReference>
<feature type="transmembrane region" description="Helical" evidence="6">
    <location>
        <begin position="259"/>
        <end position="288"/>
    </location>
</feature>
<evidence type="ECO:0000313" key="9">
    <source>
        <dbReference type="Proteomes" id="UP000694228"/>
    </source>
</evidence>
<evidence type="ECO:0000259" key="7">
    <source>
        <dbReference type="PROSITE" id="PS50850"/>
    </source>
</evidence>
<dbReference type="EMBL" id="CP077107">
    <property type="protein sequence ID" value="QXO94159.1"/>
    <property type="molecule type" value="Genomic_DNA"/>
</dbReference>
<dbReference type="PANTHER" id="PTHR42718">
    <property type="entry name" value="MAJOR FACILITATOR SUPERFAMILY MULTIDRUG TRANSPORTER MFSC"/>
    <property type="match status" value="1"/>
</dbReference>
<organism evidence="8 9">
    <name type="scientific">Methanospirillum hungatei</name>
    <dbReference type="NCBI Taxonomy" id="2203"/>
    <lineage>
        <taxon>Archaea</taxon>
        <taxon>Methanobacteriati</taxon>
        <taxon>Methanobacteriota</taxon>
        <taxon>Stenosarchaea group</taxon>
        <taxon>Methanomicrobia</taxon>
        <taxon>Methanomicrobiales</taxon>
        <taxon>Methanospirillaceae</taxon>
        <taxon>Methanospirillum</taxon>
    </lineage>
</organism>
<comment type="subcellular location">
    <subcellularLocation>
        <location evidence="1">Membrane</location>
        <topology evidence="1">Multi-pass membrane protein</topology>
    </subcellularLocation>
</comment>
<evidence type="ECO:0000256" key="3">
    <source>
        <dbReference type="ARBA" id="ARBA00022692"/>
    </source>
</evidence>
<feature type="transmembrane region" description="Helical" evidence="6">
    <location>
        <begin position="166"/>
        <end position="187"/>
    </location>
</feature>
<dbReference type="PROSITE" id="PS50850">
    <property type="entry name" value="MFS"/>
    <property type="match status" value="1"/>
</dbReference>
<keyword evidence="3 6" id="KW-0812">Transmembrane</keyword>
<feature type="transmembrane region" description="Helical" evidence="6">
    <location>
        <begin position="80"/>
        <end position="99"/>
    </location>
</feature>
<dbReference type="CDD" id="cd17321">
    <property type="entry name" value="MFS_MMR_MDR_like"/>
    <property type="match status" value="1"/>
</dbReference>
<feature type="transmembrane region" description="Helical" evidence="6">
    <location>
        <begin position="300"/>
        <end position="321"/>
    </location>
</feature>
<dbReference type="OrthoDB" id="117970at2157"/>
<dbReference type="GO" id="GO:0022857">
    <property type="term" value="F:transmembrane transporter activity"/>
    <property type="evidence" value="ECO:0007669"/>
    <property type="project" value="InterPro"/>
</dbReference>
<feature type="transmembrane region" description="Helical" evidence="6">
    <location>
        <begin position="137"/>
        <end position="160"/>
    </location>
</feature>
<dbReference type="Proteomes" id="UP000694228">
    <property type="component" value="Chromosome"/>
</dbReference>
<gene>
    <name evidence="8" type="ORF">KSK55_12580</name>
</gene>
<feature type="transmembrane region" description="Helical" evidence="6">
    <location>
        <begin position="12"/>
        <end position="37"/>
    </location>
</feature>
<proteinExistence type="predicted"/>
<dbReference type="AlphaFoldDB" id="A0A8F5VJU9"/>
<evidence type="ECO:0000313" key="8">
    <source>
        <dbReference type="EMBL" id="QXO94159.1"/>
    </source>
</evidence>
<feature type="transmembrane region" description="Helical" evidence="6">
    <location>
        <begin position="440"/>
        <end position="462"/>
    </location>
</feature>
<feature type="transmembrane region" description="Helical" evidence="6">
    <location>
        <begin position="230"/>
        <end position="247"/>
    </location>
</feature>
<dbReference type="InterPro" id="IPR020846">
    <property type="entry name" value="MFS_dom"/>
</dbReference>
<dbReference type="PROSITE" id="PS00216">
    <property type="entry name" value="SUGAR_TRANSPORT_1"/>
    <property type="match status" value="1"/>
</dbReference>
<sequence>MSPIISNQLHQRLLLTAAAVGMFLDGLDGSIVTIILPQISESFSTDTGTASWVIITYLLMMAGLILIVGKVAERGQIRKIFLWGLCVFTAGSAACGIAPDLEILLTARIFQGIGAAMLASTASLLCVTYLPKDMYGLAFGAISMSVSVGVATGPAIGGFIAQYFSWHWAFLMNVPVGILILAFAMHIIPPDIPREKQPFDLYGAILLFGLMAAGVYCLERISHLGISDPQILLCGSVSIACLIAFYIRERMCNLPLIHISVFSVWNFTATLVAFLIYGCVSMGIFYLLPFFLQAGMTYNPAMAGLFLLIPPVITAIIGVPMGRWSDLIGRRPFAIAAAIFSIAVCGIFMTIVPENGFIPLVLGLLFMGLFMGCFGGPVASRVVENAPSGEEGTGTSLMVTAVYLGSVLGTALFATFFTLGSVETGIAAFSDLDPEKFLRGFHLSMTAGFILSVLALILSVIVREKKTQENTVRI</sequence>
<feature type="transmembrane region" description="Helical" evidence="6">
    <location>
        <begin position="357"/>
        <end position="376"/>
    </location>
</feature>
<dbReference type="GO" id="GO:0016020">
    <property type="term" value="C:membrane"/>
    <property type="evidence" value="ECO:0007669"/>
    <property type="project" value="UniProtKB-SubCell"/>
</dbReference>
<keyword evidence="2" id="KW-0813">Transport</keyword>
<protein>
    <submittedName>
        <fullName evidence="8">MFS transporter</fullName>
    </submittedName>
</protein>
<reference evidence="8 9" key="1">
    <citation type="submission" date="2021-06" db="EMBL/GenBank/DDBJ databases">
        <title>Complete genome sequence of the secondary alcohol utilizing methanogen Methanospirillum hungatei strain GP1.</title>
        <authorList>
            <person name="Day L.A."/>
            <person name="Costa K.C."/>
        </authorList>
    </citation>
    <scope>NUCLEOTIDE SEQUENCE [LARGE SCALE GENOMIC DNA]</scope>
    <source>
        <strain evidence="8 9">GP1</strain>
    </source>
</reference>
<dbReference type="InterPro" id="IPR005829">
    <property type="entry name" value="Sugar_transporter_CS"/>
</dbReference>
<evidence type="ECO:0000256" key="4">
    <source>
        <dbReference type="ARBA" id="ARBA00022989"/>
    </source>
</evidence>
<feature type="domain" description="Major facilitator superfamily (MFS) profile" evidence="7">
    <location>
        <begin position="14"/>
        <end position="466"/>
    </location>
</feature>
<name>A0A8F5VJU9_METHU</name>